<dbReference type="InterPro" id="IPR036508">
    <property type="entry name" value="Chitin-bd_dom_sf"/>
</dbReference>
<keyword evidence="1" id="KW-0147">Chitin-binding</keyword>
<evidence type="ECO:0000259" key="7">
    <source>
        <dbReference type="PROSITE" id="PS50940"/>
    </source>
</evidence>
<dbReference type="EMBL" id="KQ417224">
    <property type="protein sequence ID" value="KOF93131.1"/>
    <property type="molecule type" value="Genomic_DNA"/>
</dbReference>
<evidence type="ECO:0000256" key="6">
    <source>
        <dbReference type="SAM" id="SignalP"/>
    </source>
</evidence>
<dbReference type="PANTHER" id="PTHR23301">
    <property type="entry name" value="CHITIN BINDING PERITROPHIN-A"/>
    <property type="match status" value="1"/>
</dbReference>
<keyword evidence="5" id="KW-0325">Glycoprotein</keyword>
<dbReference type="InterPro" id="IPR051940">
    <property type="entry name" value="Chitin_bind-dev_reg"/>
</dbReference>
<dbReference type="GO" id="GO:0008061">
    <property type="term" value="F:chitin binding"/>
    <property type="evidence" value="ECO:0007669"/>
    <property type="project" value="UniProtKB-KW"/>
</dbReference>
<proteinExistence type="predicted"/>
<keyword evidence="4" id="KW-1015">Disulfide bond</keyword>
<feature type="domain" description="Chitin-binding type-2" evidence="7">
    <location>
        <begin position="27"/>
        <end position="83"/>
    </location>
</feature>
<sequence>MKLLILVLTSIAANLIILHQTNATNVGVDCSKVKDGFYEISCKSFVECKEGKKYQHYCNGTTVLDRRDMKCKDPAKVPKPCGEYRDCSERKDGRYPDLDNKCKSYFTCENHQYMGHNLCPAGLVFSMKLQLCDWPYNVKPPCGTKK</sequence>
<evidence type="ECO:0000313" key="8">
    <source>
        <dbReference type="EMBL" id="KOF93131.1"/>
    </source>
</evidence>
<keyword evidence="3" id="KW-0677">Repeat</keyword>
<evidence type="ECO:0000256" key="1">
    <source>
        <dbReference type="ARBA" id="ARBA00022669"/>
    </source>
</evidence>
<protein>
    <recommendedName>
        <fullName evidence="7">Chitin-binding type-2 domain-containing protein</fullName>
    </recommendedName>
</protein>
<evidence type="ECO:0000256" key="4">
    <source>
        <dbReference type="ARBA" id="ARBA00023157"/>
    </source>
</evidence>
<dbReference type="InterPro" id="IPR002557">
    <property type="entry name" value="Chitin-bd_dom"/>
</dbReference>
<feature type="chain" id="PRO_5005583969" description="Chitin-binding type-2 domain-containing protein" evidence="6">
    <location>
        <begin position="24"/>
        <end position="146"/>
    </location>
</feature>
<gene>
    <name evidence="8" type="ORF">OCBIM_22005011mg</name>
</gene>
<reference evidence="8" key="1">
    <citation type="submission" date="2015-07" db="EMBL/GenBank/DDBJ databases">
        <title>MeaNS - Measles Nucleotide Surveillance Program.</title>
        <authorList>
            <person name="Tran T."/>
            <person name="Druce J."/>
        </authorList>
    </citation>
    <scope>NUCLEOTIDE SEQUENCE</scope>
    <source>
        <strain evidence="8">UCB-OBI-ISO-001</strain>
        <tissue evidence="8">Gonad</tissue>
    </source>
</reference>
<evidence type="ECO:0000256" key="2">
    <source>
        <dbReference type="ARBA" id="ARBA00022729"/>
    </source>
</evidence>
<dbReference type="GO" id="GO:0005576">
    <property type="term" value="C:extracellular region"/>
    <property type="evidence" value="ECO:0007669"/>
    <property type="project" value="InterPro"/>
</dbReference>
<dbReference type="SUPFAM" id="SSF57625">
    <property type="entry name" value="Invertebrate chitin-binding proteins"/>
    <property type="match status" value="1"/>
</dbReference>
<evidence type="ECO:0000256" key="5">
    <source>
        <dbReference type="ARBA" id="ARBA00023180"/>
    </source>
</evidence>
<dbReference type="OrthoDB" id="6020543at2759"/>
<dbReference type="KEGG" id="obi:106868385"/>
<accession>A0A0L8HVB0</accession>
<organism evidence="8">
    <name type="scientific">Octopus bimaculoides</name>
    <name type="common">California two-spotted octopus</name>
    <dbReference type="NCBI Taxonomy" id="37653"/>
    <lineage>
        <taxon>Eukaryota</taxon>
        <taxon>Metazoa</taxon>
        <taxon>Spiralia</taxon>
        <taxon>Lophotrochozoa</taxon>
        <taxon>Mollusca</taxon>
        <taxon>Cephalopoda</taxon>
        <taxon>Coleoidea</taxon>
        <taxon>Octopodiformes</taxon>
        <taxon>Octopoda</taxon>
        <taxon>Incirrata</taxon>
        <taxon>Octopodidae</taxon>
        <taxon>Octopus</taxon>
    </lineage>
</organism>
<dbReference type="AlphaFoldDB" id="A0A0L8HVB0"/>
<dbReference type="Gene3D" id="2.170.140.10">
    <property type="entry name" value="Chitin binding domain"/>
    <property type="match status" value="2"/>
</dbReference>
<feature type="domain" description="Chitin-binding type-2" evidence="7">
    <location>
        <begin position="84"/>
        <end position="144"/>
    </location>
</feature>
<dbReference type="SMART" id="SM00494">
    <property type="entry name" value="ChtBD2"/>
    <property type="match status" value="2"/>
</dbReference>
<name>A0A0L8HVB0_OCTBM</name>
<dbReference type="Pfam" id="PF01607">
    <property type="entry name" value="CBM_14"/>
    <property type="match status" value="1"/>
</dbReference>
<evidence type="ECO:0000256" key="3">
    <source>
        <dbReference type="ARBA" id="ARBA00022737"/>
    </source>
</evidence>
<feature type="signal peptide" evidence="6">
    <location>
        <begin position="1"/>
        <end position="23"/>
    </location>
</feature>
<dbReference type="PANTHER" id="PTHR23301:SF0">
    <property type="entry name" value="CHITIN-BINDING TYPE-2 DOMAIN-CONTAINING PROTEIN-RELATED"/>
    <property type="match status" value="1"/>
</dbReference>
<keyword evidence="2 6" id="KW-0732">Signal</keyword>
<dbReference type="PROSITE" id="PS50940">
    <property type="entry name" value="CHIT_BIND_II"/>
    <property type="match status" value="2"/>
</dbReference>